<dbReference type="InterPro" id="IPR000700">
    <property type="entry name" value="PAS-assoc_C"/>
</dbReference>
<dbReference type="Pfam" id="PF00989">
    <property type="entry name" value="PAS"/>
    <property type="match status" value="1"/>
</dbReference>
<dbReference type="InterPro" id="IPR036890">
    <property type="entry name" value="HATPase_C_sf"/>
</dbReference>
<reference evidence="13" key="1">
    <citation type="journal article" date="2019" name="Int. J. Syst. Evol. Microbiol.">
        <title>The Global Catalogue of Microorganisms (GCM) 10K type strain sequencing project: providing services to taxonomists for standard genome sequencing and annotation.</title>
        <authorList>
            <consortium name="The Broad Institute Genomics Platform"/>
            <consortium name="The Broad Institute Genome Sequencing Center for Infectious Disease"/>
            <person name="Wu L."/>
            <person name="Ma J."/>
        </authorList>
    </citation>
    <scope>NUCLEOTIDE SEQUENCE [LARGE SCALE GENOMIC DNA]</scope>
    <source>
        <strain evidence="13">KCTC 52042</strain>
    </source>
</reference>
<dbReference type="EC" id="2.7.13.3" evidence="2"/>
<evidence type="ECO:0000313" key="12">
    <source>
        <dbReference type="EMBL" id="MFD2533090.1"/>
    </source>
</evidence>
<keyword evidence="4" id="KW-0808">Transferase</keyword>
<keyword evidence="7" id="KW-0067">ATP-binding</keyword>
<dbReference type="EMBL" id="JBHULI010000025">
    <property type="protein sequence ID" value="MFD2533090.1"/>
    <property type="molecule type" value="Genomic_DNA"/>
</dbReference>
<evidence type="ECO:0000259" key="9">
    <source>
        <dbReference type="PROSITE" id="PS50109"/>
    </source>
</evidence>
<feature type="domain" description="PAS" evidence="10">
    <location>
        <begin position="133"/>
        <end position="179"/>
    </location>
</feature>
<dbReference type="SMART" id="SM00091">
    <property type="entry name" value="PAS"/>
    <property type="match status" value="2"/>
</dbReference>
<dbReference type="Pfam" id="PF13426">
    <property type="entry name" value="PAS_9"/>
    <property type="match status" value="1"/>
</dbReference>
<keyword evidence="5" id="KW-0547">Nucleotide-binding</keyword>
<feature type="domain" description="PAC" evidence="11">
    <location>
        <begin position="213"/>
        <end position="266"/>
    </location>
</feature>
<dbReference type="InterPro" id="IPR011495">
    <property type="entry name" value="Sig_transdc_His_kin_sub2_dim/P"/>
</dbReference>
<dbReference type="CDD" id="cd00130">
    <property type="entry name" value="PAS"/>
    <property type="match status" value="2"/>
</dbReference>
<evidence type="ECO:0000256" key="4">
    <source>
        <dbReference type="ARBA" id="ARBA00022679"/>
    </source>
</evidence>
<comment type="caution">
    <text evidence="12">The sequence shown here is derived from an EMBL/GenBank/DDBJ whole genome shotgun (WGS) entry which is preliminary data.</text>
</comment>
<dbReference type="GO" id="GO:0016301">
    <property type="term" value="F:kinase activity"/>
    <property type="evidence" value="ECO:0007669"/>
    <property type="project" value="UniProtKB-KW"/>
</dbReference>
<evidence type="ECO:0000256" key="1">
    <source>
        <dbReference type="ARBA" id="ARBA00000085"/>
    </source>
</evidence>
<comment type="catalytic activity">
    <reaction evidence="1">
        <text>ATP + protein L-histidine = ADP + protein N-phospho-L-histidine.</text>
        <dbReference type="EC" id="2.7.13.3"/>
    </reaction>
</comment>
<dbReference type="SUPFAM" id="SSF55785">
    <property type="entry name" value="PYP-like sensor domain (PAS domain)"/>
    <property type="match status" value="1"/>
</dbReference>
<evidence type="ECO:0000256" key="8">
    <source>
        <dbReference type="ARBA" id="ARBA00023026"/>
    </source>
</evidence>
<proteinExistence type="predicted"/>
<evidence type="ECO:0000256" key="6">
    <source>
        <dbReference type="ARBA" id="ARBA00022777"/>
    </source>
</evidence>
<dbReference type="Gene3D" id="3.30.565.10">
    <property type="entry name" value="Histidine kinase-like ATPase, C-terminal domain"/>
    <property type="match status" value="1"/>
</dbReference>
<dbReference type="Pfam" id="PF07568">
    <property type="entry name" value="HisKA_2"/>
    <property type="match status" value="1"/>
</dbReference>
<dbReference type="SMART" id="SM00387">
    <property type="entry name" value="HATPase_c"/>
    <property type="match status" value="1"/>
</dbReference>
<dbReference type="InterPro" id="IPR035965">
    <property type="entry name" value="PAS-like_dom_sf"/>
</dbReference>
<dbReference type="PROSITE" id="PS50109">
    <property type="entry name" value="HIS_KIN"/>
    <property type="match status" value="1"/>
</dbReference>
<gene>
    <name evidence="12" type="ORF">ACFSVN_11580</name>
</gene>
<protein>
    <recommendedName>
        <fullName evidence="2">histidine kinase</fullName>
        <ecNumber evidence="2">2.7.13.3</ecNumber>
    </recommendedName>
</protein>
<keyword evidence="8" id="KW-0843">Virulence</keyword>
<dbReference type="NCBIfam" id="TIGR00229">
    <property type="entry name" value="sensory_box"/>
    <property type="match status" value="1"/>
</dbReference>
<evidence type="ECO:0000313" key="13">
    <source>
        <dbReference type="Proteomes" id="UP001597460"/>
    </source>
</evidence>
<dbReference type="InterPro" id="IPR005467">
    <property type="entry name" value="His_kinase_dom"/>
</dbReference>
<dbReference type="InterPro" id="IPR003594">
    <property type="entry name" value="HATPase_dom"/>
</dbReference>
<accession>A0ABW5JLS7</accession>
<keyword evidence="13" id="KW-1185">Reference proteome</keyword>
<evidence type="ECO:0000259" key="11">
    <source>
        <dbReference type="PROSITE" id="PS50113"/>
    </source>
</evidence>
<organism evidence="12 13">
    <name type="scientific">Gracilimonas halophila</name>
    <dbReference type="NCBI Taxonomy" id="1834464"/>
    <lineage>
        <taxon>Bacteria</taxon>
        <taxon>Pseudomonadati</taxon>
        <taxon>Balneolota</taxon>
        <taxon>Balneolia</taxon>
        <taxon>Balneolales</taxon>
        <taxon>Balneolaceae</taxon>
        <taxon>Gracilimonas</taxon>
    </lineage>
</organism>
<dbReference type="Pfam" id="PF02518">
    <property type="entry name" value="HATPase_c"/>
    <property type="match status" value="1"/>
</dbReference>
<dbReference type="InterPro" id="IPR013767">
    <property type="entry name" value="PAS_fold"/>
</dbReference>
<dbReference type="SUPFAM" id="SSF55874">
    <property type="entry name" value="ATPase domain of HSP90 chaperone/DNA topoisomerase II/histidine kinase"/>
    <property type="match status" value="1"/>
</dbReference>
<evidence type="ECO:0000256" key="5">
    <source>
        <dbReference type="ARBA" id="ARBA00022741"/>
    </source>
</evidence>
<dbReference type="Gene3D" id="3.30.450.20">
    <property type="entry name" value="PAS domain"/>
    <property type="match status" value="1"/>
</dbReference>
<dbReference type="InterPro" id="IPR000014">
    <property type="entry name" value="PAS"/>
</dbReference>
<name>A0ABW5JLS7_9BACT</name>
<feature type="domain" description="Histidine kinase" evidence="9">
    <location>
        <begin position="277"/>
        <end position="470"/>
    </location>
</feature>
<evidence type="ECO:0000259" key="10">
    <source>
        <dbReference type="PROSITE" id="PS50112"/>
    </source>
</evidence>
<dbReference type="Proteomes" id="UP001597460">
    <property type="component" value="Unassembled WGS sequence"/>
</dbReference>
<evidence type="ECO:0000256" key="3">
    <source>
        <dbReference type="ARBA" id="ARBA00022553"/>
    </source>
</evidence>
<evidence type="ECO:0000256" key="7">
    <source>
        <dbReference type="ARBA" id="ARBA00022840"/>
    </source>
</evidence>
<dbReference type="PROSITE" id="PS50112">
    <property type="entry name" value="PAS"/>
    <property type="match status" value="1"/>
</dbReference>
<keyword evidence="3" id="KW-0597">Phosphoprotein</keyword>
<sequence length="479" mass="54379">MPLLSGIPGWIKHSKTLYLVVTNTKGDILFCNDHYAQTFLFPGDSISGVNFSTFISSGEVEEYKELLTECVQDYSSGPLQIINKIKIRDTDRFNSVKWECSLYSDGSDEELIVIHIGHNVVAVEKESISEEHFDKSLNFLFDDLQIGVVVQDEKSAILLSNNKAEELLGLTKDQLYGRTVHDDGWKIIKSDESAFPADELPAARAISEKSHIKNVIMGVYNPKIKHYVWLQVDANPLLDKKGRVLRVATTFIDISPRKDQEEVLKDALKEKTTLLAEIHHRVKNNLAIVSGLLELQSMEVDPEHKLPLQRSINRIHSIAMVHELMYETERLSSVNIKHYLDQLIPAIKRTMQSKKQVEINLDLEEHQLNINQAIPLGLLFNELLTNSFKYAFLKTFDGKIDILMEVADKRITFSYKDNGPGFSKEQDFSNTPSLGLSLGLSLIHAQLGQLHAKYEVETNGKFELKFEFDISERGPHSNM</sequence>
<keyword evidence="6 12" id="KW-0418">Kinase</keyword>
<dbReference type="PROSITE" id="PS50113">
    <property type="entry name" value="PAC"/>
    <property type="match status" value="1"/>
</dbReference>
<evidence type="ECO:0000256" key="2">
    <source>
        <dbReference type="ARBA" id="ARBA00012438"/>
    </source>
</evidence>
<dbReference type="PANTHER" id="PTHR41523:SF8">
    <property type="entry name" value="ETHYLENE RESPONSE SENSOR PROTEIN"/>
    <property type="match status" value="1"/>
</dbReference>
<dbReference type="PANTHER" id="PTHR41523">
    <property type="entry name" value="TWO-COMPONENT SYSTEM SENSOR PROTEIN"/>
    <property type="match status" value="1"/>
</dbReference>